<dbReference type="CDD" id="cd01029">
    <property type="entry name" value="TOPRIM_primases"/>
    <property type="match status" value="1"/>
</dbReference>
<dbReference type="InterPro" id="IPR055570">
    <property type="entry name" value="DUF7146"/>
</dbReference>
<evidence type="ECO:0000259" key="1">
    <source>
        <dbReference type="Pfam" id="PF13362"/>
    </source>
</evidence>
<dbReference type="Pfam" id="PF23639">
    <property type="entry name" value="DUF7146"/>
    <property type="match status" value="1"/>
</dbReference>
<comment type="caution">
    <text evidence="3">The sequence shown here is derived from an EMBL/GenBank/DDBJ whole genome shotgun (WGS) entry which is preliminary data.</text>
</comment>
<evidence type="ECO:0000313" key="3">
    <source>
        <dbReference type="EMBL" id="SDP76688.1"/>
    </source>
</evidence>
<protein>
    <submittedName>
        <fullName evidence="3">Toprim domain-containing protein</fullName>
    </submittedName>
</protein>
<dbReference type="EMBL" id="FNJD01000039">
    <property type="protein sequence ID" value="SDP76688.1"/>
    <property type="molecule type" value="Genomic_DNA"/>
</dbReference>
<proteinExistence type="predicted"/>
<dbReference type="InterPro" id="IPR034154">
    <property type="entry name" value="TOPRIM_DnaG/twinkle"/>
</dbReference>
<evidence type="ECO:0000259" key="2">
    <source>
        <dbReference type="Pfam" id="PF23639"/>
    </source>
</evidence>
<dbReference type="Proteomes" id="UP000198646">
    <property type="component" value="Unassembled WGS sequence"/>
</dbReference>
<dbReference type="Gene3D" id="3.40.1360.10">
    <property type="match status" value="1"/>
</dbReference>
<dbReference type="Pfam" id="PF13362">
    <property type="entry name" value="Toprim_3"/>
    <property type="match status" value="1"/>
</dbReference>
<sequence>MTNAQEITSALGGKWHQTYGTAPCPCCQLEMLKQQNALTLSTGSGGQLLAHCKRAGCAFTDILSAAGFHVGYNSNPCSAEIAKRDEYRRMQIQRKAELAKRLWKQAKPISGTLAETYLREARGITCPLPEALRFHPDVWHGPTAQCWPAMVAAVQGVPFPAVHRTFLLRDGSGKAGLEGGDKLMLGGTQGGAVRLRKGSFRLVVVEGIETGLSLSCGLLDGPVTIWSALSTSGIRGLHLPKQPALLTIAPDGDEPGRAAANALAERAHALGWKVSILDPGNGCDFNDVLLEGAES</sequence>
<gene>
    <name evidence="3" type="ORF">SAMN04488512_1399</name>
</gene>
<name>A0ABY0T3L7_9RHOB</name>
<evidence type="ECO:0000313" key="4">
    <source>
        <dbReference type="Proteomes" id="UP000198646"/>
    </source>
</evidence>
<keyword evidence="4" id="KW-1185">Reference proteome</keyword>
<dbReference type="InterPro" id="IPR006171">
    <property type="entry name" value="TOPRIM_dom"/>
</dbReference>
<dbReference type="RefSeq" id="WP_093734485.1">
    <property type="nucleotide sequence ID" value="NZ_FNJD01000039.1"/>
</dbReference>
<accession>A0ABY0T3L7</accession>
<organism evidence="3 4">
    <name type="scientific">Sulfitobacter litoralis</name>
    <dbReference type="NCBI Taxonomy" id="335975"/>
    <lineage>
        <taxon>Bacteria</taxon>
        <taxon>Pseudomonadati</taxon>
        <taxon>Pseudomonadota</taxon>
        <taxon>Alphaproteobacteria</taxon>
        <taxon>Rhodobacterales</taxon>
        <taxon>Roseobacteraceae</taxon>
        <taxon>Sulfitobacter</taxon>
    </lineage>
</organism>
<reference evidence="3 4" key="1">
    <citation type="submission" date="2016-10" db="EMBL/GenBank/DDBJ databases">
        <authorList>
            <person name="Varghese N."/>
            <person name="Submissions S."/>
        </authorList>
    </citation>
    <scope>NUCLEOTIDE SEQUENCE [LARGE SCALE GENOMIC DNA]</scope>
    <source>
        <strain evidence="3 4">DSM 17584</strain>
    </source>
</reference>
<feature type="domain" description="Toprim" evidence="1">
    <location>
        <begin position="202"/>
        <end position="291"/>
    </location>
</feature>
<feature type="domain" description="DUF7146" evidence="2">
    <location>
        <begin position="94"/>
        <end position="195"/>
    </location>
</feature>